<dbReference type="PANTHER" id="PTHR10762:SF2">
    <property type="entry name" value="2-(3-AMINO-3-CARBOXYPROPYL)HISTIDINE SYNTHASE SUBUNIT 2"/>
    <property type="match status" value="1"/>
</dbReference>
<accession>A0A167CSB5</accession>
<protein>
    <recommendedName>
        <fullName evidence="7">2-(3-amino-3-carboxypropyl)histidine synthase subunit 2</fullName>
    </recommendedName>
</protein>
<dbReference type="NCBIfam" id="TIGR00272">
    <property type="entry name" value="DPH2"/>
    <property type="match status" value="1"/>
</dbReference>
<feature type="compositionally biased region" description="Basic and acidic residues" evidence="8">
    <location>
        <begin position="233"/>
        <end position="248"/>
    </location>
</feature>
<dbReference type="PANTHER" id="PTHR10762">
    <property type="entry name" value="DIPHTHAMIDE BIOSYNTHESIS PROTEIN"/>
    <property type="match status" value="1"/>
</dbReference>
<dbReference type="AlphaFoldDB" id="A0A167CSB5"/>
<keyword evidence="10" id="KW-1185">Reference proteome</keyword>
<evidence type="ECO:0000256" key="4">
    <source>
        <dbReference type="ARBA" id="ARBA00022723"/>
    </source>
</evidence>
<comment type="cofactor">
    <cofactor evidence="1">
        <name>[4Fe-4S] cluster</name>
        <dbReference type="ChEBI" id="CHEBI:49883"/>
    </cofactor>
</comment>
<dbReference type="GO" id="GO:0090560">
    <property type="term" value="F:2-(3-amino-3-carboxypropyl)histidine synthase activity"/>
    <property type="evidence" value="ECO:0007669"/>
    <property type="project" value="InterPro"/>
</dbReference>
<name>A0A167CSB5_9ASCO</name>
<dbReference type="GO" id="GO:0005737">
    <property type="term" value="C:cytoplasm"/>
    <property type="evidence" value="ECO:0007669"/>
    <property type="project" value="UniProtKB-SubCell"/>
</dbReference>
<evidence type="ECO:0000256" key="6">
    <source>
        <dbReference type="ARBA" id="ARBA00023014"/>
    </source>
</evidence>
<dbReference type="Pfam" id="PF01866">
    <property type="entry name" value="Diphthamide_syn"/>
    <property type="match status" value="2"/>
</dbReference>
<evidence type="ECO:0000256" key="8">
    <source>
        <dbReference type="SAM" id="MobiDB-lite"/>
    </source>
</evidence>
<comment type="pathway">
    <text evidence="2 7">Protein modification; peptidyl-diphthamide biosynthesis.</text>
</comment>
<comment type="similarity">
    <text evidence="3 7">Belongs to the DPH1/DPH2 family. DPH2 subfamily.</text>
</comment>
<dbReference type="SFLD" id="SFLDF00408">
    <property type="entry name" value="Diphthamide_biosynthesis_famil"/>
    <property type="match status" value="1"/>
</dbReference>
<dbReference type="InterPro" id="IPR042263">
    <property type="entry name" value="DPH1/DPH2_1"/>
</dbReference>
<evidence type="ECO:0000256" key="1">
    <source>
        <dbReference type="ARBA" id="ARBA00001966"/>
    </source>
</evidence>
<feature type="region of interest" description="Disordered" evidence="8">
    <location>
        <begin position="550"/>
        <end position="579"/>
    </location>
</feature>
<evidence type="ECO:0000256" key="3">
    <source>
        <dbReference type="ARBA" id="ARBA00006179"/>
    </source>
</evidence>
<feature type="compositionally biased region" description="Polar residues" evidence="8">
    <location>
        <begin position="499"/>
        <end position="513"/>
    </location>
</feature>
<dbReference type="Gene3D" id="3.40.50.11860">
    <property type="entry name" value="Diphthamide synthesis DPH1/DPH2 domain 3"/>
    <property type="match status" value="1"/>
</dbReference>
<feature type="compositionally biased region" description="Low complexity" evidence="8">
    <location>
        <begin position="213"/>
        <end position="232"/>
    </location>
</feature>
<evidence type="ECO:0000313" key="9">
    <source>
        <dbReference type="EMBL" id="ANB12050.1"/>
    </source>
</evidence>
<comment type="function">
    <text evidence="7">Required for the first step of diphthamide biosynthesis, a post-translational modification of histidine which occurs in elongation factor 2. DPH1 and DPH2 transfer a 3-amino-3-carboxypropyl (ACP) group from S-adenosyl-L-methionine (SAM) to a histidine residue, the reaction is assisted by a reduction system comprising DPH3 and a NADH-dependent reductase. Facilitates the reduction of the catalytic iron-sulfur cluster found in the DPH1 subunit.</text>
</comment>
<dbReference type="SFLD" id="SFLDS00032">
    <property type="entry name" value="Radical_SAM_3-amino-3-carboxyp"/>
    <property type="match status" value="1"/>
</dbReference>
<dbReference type="Gene3D" id="3.40.50.11840">
    <property type="entry name" value="Diphthamide synthesis DPH1/DPH2 domain 1"/>
    <property type="match status" value="1"/>
</dbReference>
<evidence type="ECO:0000256" key="7">
    <source>
        <dbReference type="RuleBase" id="RU364133"/>
    </source>
</evidence>
<dbReference type="SFLD" id="SFLDG01121">
    <property type="entry name" value="Diphthamide_biosynthesis"/>
    <property type="match status" value="1"/>
</dbReference>
<dbReference type="GeneID" id="30034784"/>
<dbReference type="OrthoDB" id="449241at2759"/>
<feature type="region of interest" description="Disordered" evidence="8">
    <location>
        <begin position="200"/>
        <end position="251"/>
    </location>
</feature>
<dbReference type="RefSeq" id="XP_018734527.1">
    <property type="nucleotide sequence ID" value="XM_018879802.1"/>
</dbReference>
<dbReference type="KEGG" id="slb:AWJ20_283"/>
<evidence type="ECO:0000256" key="2">
    <source>
        <dbReference type="ARBA" id="ARBA00005156"/>
    </source>
</evidence>
<keyword evidence="4 7" id="KW-0479">Metal-binding</keyword>
<evidence type="ECO:0000313" key="10">
    <source>
        <dbReference type="Proteomes" id="UP000189580"/>
    </source>
</evidence>
<dbReference type="NCBIfam" id="TIGR00322">
    <property type="entry name" value="diphth2_R"/>
    <property type="match status" value="1"/>
</dbReference>
<dbReference type="UniPathway" id="UPA00559"/>
<evidence type="ECO:0000256" key="5">
    <source>
        <dbReference type="ARBA" id="ARBA00023004"/>
    </source>
</evidence>
<dbReference type="Proteomes" id="UP000189580">
    <property type="component" value="Chromosome a"/>
</dbReference>
<dbReference type="GO" id="GO:0017183">
    <property type="term" value="P:protein histidyl modification to diphthamide"/>
    <property type="evidence" value="ECO:0007669"/>
    <property type="project" value="UniProtKB-UniPathway"/>
</dbReference>
<dbReference type="FunFam" id="3.40.50.11860:FF:000001">
    <property type="entry name" value="2-(3-amino-3-carboxypropyl)histidine synthase subunit 2"/>
    <property type="match status" value="1"/>
</dbReference>
<proteinExistence type="inferred from homology"/>
<dbReference type="GO" id="GO:0046872">
    <property type="term" value="F:metal ion binding"/>
    <property type="evidence" value="ECO:0007669"/>
    <property type="project" value="UniProtKB-KW"/>
</dbReference>
<keyword evidence="7" id="KW-0963">Cytoplasm</keyword>
<organism evidence="9 10">
    <name type="scientific">Sugiyamaella lignohabitans</name>
    <dbReference type="NCBI Taxonomy" id="796027"/>
    <lineage>
        <taxon>Eukaryota</taxon>
        <taxon>Fungi</taxon>
        <taxon>Dikarya</taxon>
        <taxon>Ascomycota</taxon>
        <taxon>Saccharomycotina</taxon>
        <taxon>Dipodascomycetes</taxon>
        <taxon>Dipodascales</taxon>
        <taxon>Trichomonascaceae</taxon>
        <taxon>Sugiyamaella</taxon>
    </lineage>
</organism>
<dbReference type="EMBL" id="CP014501">
    <property type="protein sequence ID" value="ANB12050.1"/>
    <property type="molecule type" value="Genomic_DNA"/>
</dbReference>
<dbReference type="InterPro" id="IPR010014">
    <property type="entry name" value="DHP2"/>
</dbReference>
<keyword evidence="5 7" id="KW-0408">Iron</keyword>
<feature type="region of interest" description="Disordered" evidence="8">
    <location>
        <begin position="492"/>
        <end position="513"/>
    </location>
</feature>
<sequence length="579" mass="63559">MSEISIAAPVLSTESEFDKVALAARSRPSPSEDDLIKVYNLDQLVNKIVENDYKSIALQFPDDLIQDSTYISRFLSQQFLKLEGQQTRNVYILADTSYSPCCIDEVAAKHVNADVVVHFGNACLNPVRSFPVIYVFDSTVNVDMDLVETKFVEAFEEDPNQHILLVAETNYSIILNDLYERVKAKFPNCLPSSVNALHDDTQSDETTSAPTASCQSCSGSNGSSCCNATGNGSKDKSNCHSCSDKPSDTKTSPSVYFIPTLDIPALHTESTFLPTRRHPSLKTDLSDYKAFFITSPSPSSSFVLHLSTLVSSVTLLDVDTLKLSTPRTTLQKRYRYMNVARSASTIGLLINTLSLRNVNEVLARLKTWITQAGKKHYTFVVGKPNVPKLANFDVVDIWVVLGCSMGGIIVDCDKFYKPIITPYELNLALQSEVAWTGQWLIDFEAVLKMSSGEEDQVSSDISSDDDDAPVFDPISGKYVSTSKPLRRRAHIDIERDSSDTVNAPSDTSNSTNALATRLSSQLAIRGTVSTAAEYLHNKTTWNGLGSDFDESVDSSEGATVKEGRGGIARGYRVGETDRT</sequence>
<gene>
    <name evidence="9" type="primary">DPH2</name>
    <name evidence="9" type="ORF">AWJ20_283</name>
</gene>
<keyword evidence="6 7" id="KW-0411">Iron-sulfur</keyword>
<reference evidence="9 10" key="1">
    <citation type="submission" date="2016-02" db="EMBL/GenBank/DDBJ databases">
        <title>Complete genome sequence and transcriptome regulation of the pentose utilising yeast Sugiyamaella lignohabitans.</title>
        <authorList>
            <person name="Bellasio M."/>
            <person name="Peymann A."/>
            <person name="Valli M."/>
            <person name="Sipitzky M."/>
            <person name="Graf A."/>
            <person name="Sauer M."/>
            <person name="Marx H."/>
            <person name="Mattanovich D."/>
        </authorList>
    </citation>
    <scope>NUCLEOTIDE SEQUENCE [LARGE SCALE GENOMIC DNA]</scope>
    <source>
        <strain evidence="9 10">CBS 10342</strain>
    </source>
</reference>
<comment type="subcellular location">
    <subcellularLocation>
        <location evidence="7">Cytoplasm</location>
    </subcellularLocation>
</comment>
<dbReference type="GO" id="GO:0051536">
    <property type="term" value="F:iron-sulfur cluster binding"/>
    <property type="evidence" value="ECO:0007669"/>
    <property type="project" value="UniProtKB-KW"/>
</dbReference>
<dbReference type="InterPro" id="IPR016435">
    <property type="entry name" value="DPH1/DPH2"/>
</dbReference>
<dbReference type="InterPro" id="IPR042265">
    <property type="entry name" value="DPH1/DPH2_3"/>
</dbReference>